<dbReference type="AlphaFoldDB" id="A0A5C6F1P8"/>
<feature type="region of interest" description="Disordered" evidence="1">
    <location>
        <begin position="30"/>
        <end position="52"/>
    </location>
</feature>
<dbReference type="RefSeq" id="WP_146533415.1">
    <property type="nucleotide sequence ID" value="NZ_SJPX01000002.1"/>
</dbReference>
<dbReference type="Proteomes" id="UP000317977">
    <property type="component" value="Unassembled WGS sequence"/>
</dbReference>
<dbReference type="OrthoDB" id="269394at2"/>
<feature type="chain" id="PRO_5022887017" description="Secreted protein" evidence="2">
    <location>
        <begin position="33"/>
        <end position="289"/>
    </location>
</feature>
<evidence type="ECO:0000313" key="3">
    <source>
        <dbReference type="EMBL" id="TWU55172.1"/>
    </source>
</evidence>
<feature type="signal peptide" evidence="2">
    <location>
        <begin position="1"/>
        <end position="32"/>
    </location>
</feature>
<organism evidence="3 4">
    <name type="scientific">Rubripirellula reticaptiva</name>
    <dbReference type="NCBI Taxonomy" id="2528013"/>
    <lineage>
        <taxon>Bacteria</taxon>
        <taxon>Pseudomonadati</taxon>
        <taxon>Planctomycetota</taxon>
        <taxon>Planctomycetia</taxon>
        <taxon>Pirellulales</taxon>
        <taxon>Pirellulaceae</taxon>
        <taxon>Rubripirellula</taxon>
    </lineage>
</organism>
<protein>
    <recommendedName>
        <fullName evidence="5">Secreted protein</fullName>
    </recommendedName>
</protein>
<evidence type="ECO:0000313" key="4">
    <source>
        <dbReference type="Proteomes" id="UP000317977"/>
    </source>
</evidence>
<evidence type="ECO:0000256" key="1">
    <source>
        <dbReference type="SAM" id="MobiDB-lite"/>
    </source>
</evidence>
<evidence type="ECO:0000256" key="2">
    <source>
        <dbReference type="SAM" id="SignalP"/>
    </source>
</evidence>
<comment type="caution">
    <text evidence="3">The sequence shown here is derived from an EMBL/GenBank/DDBJ whole genome shotgun (WGS) entry which is preliminary data.</text>
</comment>
<dbReference type="EMBL" id="SJPX01000002">
    <property type="protein sequence ID" value="TWU55172.1"/>
    <property type="molecule type" value="Genomic_DNA"/>
</dbReference>
<gene>
    <name evidence="3" type="ORF">Poly59_14680</name>
</gene>
<name>A0A5C6F1P8_9BACT</name>
<evidence type="ECO:0008006" key="5">
    <source>
        <dbReference type="Google" id="ProtNLM"/>
    </source>
</evidence>
<proteinExistence type="predicted"/>
<feature type="compositionally biased region" description="Polar residues" evidence="1">
    <location>
        <begin position="33"/>
        <end position="46"/>
    </location>
</feature>
<keyword evidence="4" id="KW-1185">Reference proteome</keyword>
<reference evidence="3 4" key="1">
    <citation type="submission" date="2019-02" db="EMBL/GenBank/DDBJ databases">
        <title>Deep-cultivation of Planctomycetes and their phenomic and genomic characterization uncovers novel biology.</title>
        <authorList>
            <person name="Wiegand S."/>
            <person name="Jogler M."/>
            <person name="Boedeker C."/>
            <person name="Pinto D."/>
            <person name="Vollmers J."/>
            <person name="Rivas-Marin E."/>
            <person name="Kohn T."/>
            <person name="Peeters S.H."/>
            <person name="Heuer A."/>
            <person name="Rast P."/>
            <person name="Oberbeckmann S."/>
            <person name="Bunk B."/>
            <person name="Jeske O."/>
            <person name="Meyerdierks A."/>
            <person name="Storesund J.E."/>
            <person name="Kallscheuer N."/>
            <person name="Luecker S."/>
            <person name="Lage O.M."/>
            <person name="Pohl T."/>
            <person name="Merkel B.J."/>
            <person name="Hornburger P."/>
            <person name="Mueller R.-W."/>
            <person name="Bruemmer F."/>
            <person name="Labrenz M."/>
            <person name="Spormann A.M."/>
            <person name="Op Den Camp H."/>
            <person name="Overmann J."/>
            <person name="Amann R."/>
            <person name="Jetten M.S.M."/>
            <person name="Mascher T."/>
            <person name="Medema M.H."/>
            <person name="Devos D.P."/>
            <person name="Kaster A.-K."/>
            <person name="Ovreas L."/>
            <person name="Rohde M."/>
            <person name="Galperin M.Y."/>
            <person name="Jogler C."/>
        </authorList>
    </citation>
    <scope>NUCLEOTIDE SEQUENCE [LARGE SCALE GENOMIC DNA]</scope>
    <source>
        <strain evidence="3 4">Poly59</strain>
    </source>
</reference>
<sequence precursor="true">MKLRISSQVVTRGFTFTAAAIASTLAASGASAQGPSTAPSQSTNASAPPGAGYYTDPATGIVYRQVAQTIERPVYETKMQSRDETVYTPQTVHETRPETRTVYTPITTSTWQPRVTGRWNPFQQPTVEYQQVPQTRWEARNEIVQRTQSRTQWIAEKRKIDVPQQFVRMEREQKIAYEPVGRVAPPASPSVDPTGISAAVAARLRPLDSSTQVQPMANGYASAAYTAPRISATSVGRMTSDPPRRNAGQSGMVAKDLMPAHSGVQGQALPPSGTGGVGIANLPALPFFR</sequence>
<accession>A0A5C6F1P8</accession>
<keyword evidence="2" id="KW-0732">Signal</keyword>